<reference evidence="2 3" key="1">
    <citation type="journal article" date="2011" name="Int. J. Syst. Evol. Microbiol.">
        <title>Zhongshania antarctica gen. nov., sp. nov. and Zhongshania guokunii sp. nov., gammaproteobacteria respectively isolated from coastal attached (fast) ice and surface seawater of the Antarctic.</title>
        <authorList>
            <person name="Li H.J."/>
            <person name="Zhang X.Y."/>
            <person name="Chen C.X."/>
            <person name="Zhang Y.J."/>
            <person name="Gao Z.M."/>
            <person name="Yu Y."/>
            <person name="Chen X.L."/>
            <person name="Chen B."/>
            <person name="Zhang Y.Z."/>
        </authorList>
    </citation>
    <scope>NUCLEOTIDE SEQUENCE [LARGE SCALE GENOMIC DNA]</scope>
    <source>
        <strain evidence="2 3">ZS6-22T</strain>
    </source>
</reference>
<dbReference type="GO" id="GO:0016757">
    <property type="term" value="F:glycosyltransferase activity"/>
    <property type="evidence" value="ECO:0007669"/>
    <property type="project" value="UniProtKB-KW"/>
</dbReference>
<dbReference type="Gene3D" id="3.90.550.10">
    <property type="entry name" value="Spore Coat Polysaccharide Biosynthesis Protein SpsA, Chain A"/>
    <property type="match status" value="1"/>
</dbReference>
<dbReference type="EMBL" id="JBFRYA010000017">
    <property type="protein sequence ID" value="MEX1670436.1"/>
    <property type="molecule type" value="Genomic_DNA"/>
</dbReference>
<keyword evidence="2" id="KW-0808">Transferase</keyword>
<evidence type="ECO:0000313" key="3">
    <source>
        <dbReference type="Proteomes" id="UP001557485"/>
    </source>
</evidence>
<dbReference type="Pfam" id="PF00535">
    <property type="entry name" value="Glycos_transf_2"/>
    <property type="match status" value="1"/>
</dbReference>
<accession>A0ABV3UAH6</accession>
<protein>
    <submittedName>
        <fullName evidence="2">Glycosyltransferase</fullName>
        <ecNumber evidence="2">2.4.-.-</ecNumber>
    </submittedName>
</protein>
<proteinExistence type="predicted"/>
<organism evidence="2 3">
    <name type="scientific">Zhongshania guokunii</name>
    <dbReference type="NCBI Taxonomy" id="641783"/>
    <lineage>
        <taxon>Bacteria</taxon>
        <taxon>Pseudomonadati</taxon>
        <taxon>Pseudomonadota</taxon>
        <taxon>Gammaproteobacteria</taxon>
        <taxon>Cellvibrionales</taxon>
        <taxon>Spongiibacteraceae</taxon>
        <taxon>Zhongshania</taxon>
    </lineage>
</organism>
<dbReference type="InterPro" id="IPR001173">
    <property type="entry name" value="Glyco_trans_2-like"/>
</dbReference>
<keyword evidence="2" id="KW-0328">Glycosyltransferase</keyword>
<dbReference type="PANTHER" id="PTHR22916:SF3">
    <property type="entry name" value="UDP-GLCNAC:BETAGAL BETA-1,3-N-ACETYLGLUCOSAMINYLTRANSFERASE-LIKE PROTEIN 1"/>
    <property type="match status" value="1"/>
</dbReference>
<gene>
    <name evidence="2" type="ORF">AB4876_16060</name>
</gene>
<dbReference type="SUPFAM" id="SSF53448">
    <property type="entry name" value="Nucleotide-diphospho-sugar transferases"/>
    <property type="match status" value="1"/>
</dbReference>
<name>A0ABV3UAH6_9GAMM</name>
<comment type="caution">
    <text evidence="2">The sequence shown here is derived from an EMBL/GenBank/DDBJ whole genome shotgun (WGS) entry which is preliminary data.</text>
</comment>
<evidence type="ECO:0000259" key="1">
    <source>
        <dbReference type="Pfam" id="PF00535"/>
    </source>
</evidence>
<dbReference type="Proteomes" id="UP001557485">
    <property type="component" value="Unassembled WGS sequence"/>
</dbReference>
<keyword evidence="3" id="KW-1185">Reference proteome</keyword>
<dbReference type="RefSeq" id="WP_368382768.1">
    <property type="nucleotide sequence ID" value="NZ_JBFRYA010000017.1"/>
</dbReference>
<evidence type="ECO:0000313" key="2">
    <source>
        <dbReference type="EMBL" id="MEX1670436.1"/>
    </source>
</evidence>
<sequence length="313" mass="35380">MSEDVVAVTFLVLCYNQQAFIDDCVKGALAQDYPVAEFIFSDDASSDGCYEKLCLAVERYGQGRPVVVRQNPKNMGLIPHFNLMMSQAKGELVVLAAGDDISFPERVSHLVTRYLSTGKPALLCSDVAAIDQNGDAAAYEPPGGFMCPALNVREAALSKFTYLGATGAVSRSLWENYGDIHYPYAYEDLVLGFRAVLDNSVEFIDKPLVYYRLGVGISTIDEPRGIHREELISCRLKEVRLRHDVLAQRLRDLHRSEQDLPAVVAVLNKRVARLAVRVNFYSARWKLFFDLFRRPAAFWSGFKREYRYLRDRT</sequence>
<dbReference type="EC" id="2.4.-.-" evidence="2"/>
<dbReference type="InterPro" id="IPR029044">
    <property type="entry name" value="Nucleotide-diphossugar_trans"/>
</dbReference>
<dbReference type="PANTHER" id="PTHR22916">
    <property type="entry name" value="GLYCOSYLTRANSFERASE"/>
    <property type="match status" value="1"/>
</dbReference>
<feature type="domain" description="Glycosyltransferase 2-like" evidence="1">
    <location>
        <begin position="11"/>
        <end position="120"/>
    </location>
</feature>